<accession>A0A0J0XZK4</accession>
<dbReference type="PANTHER" id="PTHR15992">
    <property type="entry name" value="HOLLIDAY JUNCTION RECOGNITION PROTEIN"/>
    <property type="match status" value="1"/>
</dbReference>
<evidence type="ECO:0000313" key="2">
    <source>
        <dbReference type="EMBL" id="KLT46462.1"/>
    </source>
</evidence>
<feature type="region of interest" description="Disordered" evidence="1">
    <location>
        <begin position="148"/>
        <end position="173"/>
    </location>
</feature>
<dbReference type="Gene3D" id="1.10.20.10">
    <property type="entry name" value="Histone, subunit A"/>
    <property type="match status" value="1"/>
</dbReference>
<dbReference type="Pfam" id="PF10384">
    <property type="entry name" value="Scm3"/>
    <property type="match status" value="1"/>
</dbReference>
<evidence type="ECO:0000256" key="1">
    <source>
        <dbReference type="SAM" id="MobiDB-lite"/>
    </source>
</evidence>
<dbReference type="EMBL" id="KQ087177">
    <property type="protein sequence ID" value="KLT46462.1"/>
    <property type="molecule type" value="Genomic_DNA"/>
</dbReference>
<dbReference type="Proteomes" id="UP000053611">
    <property type="component" value="Unassembled WGS sequence"/>
</dbReference>
<dbReference type="GO" id="GO:0042393">
    <property type="term" value="F:histone binding"/>
    <property type="evidence" value="ECO:0007669"/>
    <property type="project" value="InterPro"/>
</dbReference>
<keyword evidence="3" id="KW-1185">Reference proteome</keyword>
<gene>
    <name evidence="2" type="ORF">CC85DRAFT_298656</name>
</gene>
<dbReference type="GeneID" id="28985657"/>
<dbReference type="GO" id="GO:0005634">
    <property type="term" value="C:nucleus"/>
    <property type="evidence" value="ECO:0007669"/>
    <property type="project" value="InterPro"/>
</dbReference>
<organism evidence="2 3">
    <name type="scientific">Cutaneotrichosporon oleaginosum</name>
    <dbReference type="NCBI Taxonomy" id="879819"/>
    <lineage>
        <taxon>Eukaryota</taxon>
        <taxon>Fungi</taxon>
        <taxon>Dikarya</taxon>
        <taxon>Basidiomycota</taxon>
        <taxon>Agaricomycotina</taxon>
        <taxon>Tremellomycetes</taxon>
        <taxon>Trichosporonales</taxon>
        <taxon>Trichosporonaceae</taxon>
        <taxon>Cutaneotrichosporon</taxon>
    </lineage>
</organism>
<dbReference type="InterPro" id="IPR018465">
    <property type="entry name" value="Scm3/HJURP"/>
</dbReference>
<feature type="compositionally biased region" description="Low complexity" evidence="1">
    <location>
        <begin position="38"/>
        <end position="53"/>
    </location>
</feature>
<dbReference type="STRING" id="879819.A0A0J0XZK4"/>
<dbReference type="GO" id="GO:0046982">
    <property type="term" value="F:protein heterodimerization activity"/>
    <property type="evidence" value="ECO:0007669"/>
    <property type="project" value="InterPro"/>
</dbReference>
<sequence>MHGPSGRAQSWSVFDRRQPTPTPIASSPAPFSYPVEGPSRSSSVAYSSPQSGPRFKTVIHPEQYDERELRQKLLQSRARLQTSFDAIAEKYGSVPPEEDDEIDLFTGNVTKNRGHLLELEPRLFAEGSDYQDEAVEDDQDGIRLDQLRLHSEPVRGPDQIEFPEDEDELGDWGDKSGLDAQFPATEIEQEWTAEDLVDLEEFMRAEALRRARCGEEELEYERFQGASSSPLRNLSQLVLETSPEVEEVEVMDEPELYENSRVHSQRRVTLFNYQLLPQKAHQAISQA</sequence>
<name>A0A0J0XZK4_9TREE</name>
<dbReference type="InterPro" id="IPR009072">
    <property type="entry name" value="Histone-fold"/>
</dbReference>
<dbReference type="OrthoDB" id="2420608at2759"/>
<evidence type="ECO:0000313" key="3">
    <source>
        <dbReference type="Proteomes" id="UP000053611"/>
    </source>
</evidence>
<feature type="region of interest" description="Disordered" evidence="1">
    <location>
        <begin position="1"/>
        <end position="58"/>
    </location>
</feature>
<dbReference type="PANTHER" id="PTHR15992:SF5">
    <property type="entry name" value="HOLLIDAY JUNCTION RECOGNITION PROTEIN"/>
    <property type="match status" value="1"/>
</dbReference>
<dbReference type="AlphaFoldDB" id="A0A0J0XZK4"/>
<proteinExistence type="predicted"/>
<feature type="compositionally biased region" description="Acidic residues" evidence="1">
    <location>
        <begin position="161"/>
        <end position="171"/>
    </location>
</feature>
<protein>
    <submittedName>
        <fullName evidence="2">Uncharacterized protein</fullName>
    </submittedName>
</protein>
<reference evidence="2 3" key="1">
    <citation type="submission" date="2015-03" db="EMBL/GenBank/DDBJ databases">
        <title>Genomics and transcriptomics of the oil-accumulating basidiomycete yeast T. oleaginosus allow insights into substrate utilization and the diverse evolutionary trajectories of mating systems in fungi.</title>
        <authorList>
            <consortium name="DOE Joint Genome Institute"/>
            <person name="Kourist R."/>
            <person name="Kracht O."/>
            <person name="Bracharz F."/>
            <person name="Lipzen A."/>
            <person name="Nolan M."/>
            <person name="Ohm R."/>
            <person name="Grigoriev I."/>
            <person name="Sun S."/>
            <person name="Heitman J."/>
            <person name="Bruck T."/>
            <person name="Nowrousian M."/>
        </authorList>
    </citation>
    <scope>NUCLEOTIDE SEQUENCE [LARGE SCALE GENOMIC DNA]</scope>
    <source>
        <strain evidence="2 3">IBC0246</strain>
    </source>
</reference>